<dbReference type="EMBL" id="BMNK01000007">
    <property type="protein sequence ID" value="GGP09335.1"/>
    <property type="molecule type" value="Genomic_DNA"/>
</dbReference>
<dbReference type="RefSeq" id="WP_189140604.1">
    <property type="nucleotide sequence ID" value="NZ_BMNK01000007.1"/>
</dbReference>
<evidence type="ECO:0000256" key="4">
    <source>
        <dbReference type="ARBA" id="ARBA00023316"/>
    </source>
</evidence>
<dbReference type="Pfam" id="PF01510">
    <property type="entry name" value="Amidase_2"/>
    <property type="match status" value="1"/>
</dbReference>
<reference evidence="7" key="1">
    <citation type="journal article" date="2014" name="Int. J. Syst. Evol. Microbiol.">
        <title>Complete genome sequence of Corynebacterium casei LMG S-19264T (=DSM 44701T), isolated from a smear-ripened cheese.</title>
        <authorList>
            <consortium name="US DOE Joint Genome Institute (JGI-PGF)"/>
            <person name="Walter F."/>
            <person name="Albersmeier A."/>
            <person name="Kalinowski J."/>
            <person name="Ruckert C."/>
        </authorList>
    </citation>
    <scope>NUCLEOTIDE SEQUENCE</scope>
    <source>
        <strain evidence="7">CGMCC 4.7430</strain>
    </source>
</reference>
<organism evidence="7 8">
    <name type="scientific">Nonomuraea glycinis</name>
    <dbReference type="NCBI Taxonomy" id="2047744"/>
    <lineage>
        <taxon>Bacteria</taxon>
        <taxon>Bacillati</taxon>
        <taxon>Actinomycetota</taxon>
        <taxon>Actinomycetes</taxon>
        <taxon>Streptosporangiales</taxon>
        <taxon>Streptosporangiaceae</taxon>
        <taxon>Nonomuraea</taxon>
    </lineage>
</organism>
<dbReference type="GO" id="GO:0009253">
    <property type="term" value="P:peptidoglycan catabolic process"/>
    <property type="evidence" value="ECO:0007669"/>
    <property type="project" value="InterPro"/>
</dbReference>
<protein>
    <recommendedName>
        <fullName evidence="2">N-acetylmuramoyl-L-alanine amidase</fullName>
        <ecNumber evidence="2">3.5.1.28</ecNumber>
    </recommendedName>
</protein>
<dbReference type="AlphaFoldDB" id="A0A918A8Z5"/>
<dbReference type="InterPro" id="IPR051206">
    <property type="entry name" value="NAMLAA_amidase_2"/>
</dbReference>
<evidence type="ECO:0000313" key="7">
    <source>
        <dbReference type="EMBL" id="GGP09335.1"/>
    </source>
</evidence>
<dbReference type="InterPro" id="IPR036505">
    <property type="entry name" value="Amidase/PGRP_sf"/>
</dbReference>
<keyword evidence="4" id="KW-0961">Cell wall biogenesis/degradation</keyword>
<proteinExistence type="predicted"/>
<accession>A0A918A8Z5</accession>
<feature type="region of interest" description="Disordered" evidence="5">
    <location>
        <begin position="49"/>
        <end position="94"/>
    </location>
</feature>
<dbReference type="SUPFAM" id="SSF55846">
    <property type="entry name" value="N-acetylmuramoyl-L-alanine amidase-like"/>
    <property type="match status" value="1"/>
</dbReference>
<dbReference type="InterPro" id="IPR023346">
    <property type="entry name" value="Lysozyme-like_dom_sf"/>
</dbReference>
<evidence type="ECO:0000256" key="2">
    <source>
        <dbReference type="ARBA" id="ARBA00011901"/>
    </source>
</evidence>
<dbReference type="Gene3D" id="1.10.530.10">
    <property type="match status" value="1"/>
</dbReference>
<dbReference type="GO" id="GO:0009254">
    <property type="term" value="P:peptidoglycan turnover"/>
    <property type="evidence" value="ECO:0007669"/>
    <property type="project" value="TreeGrafter"/>
</dbReference>
<keyword evidence="8" id="KW-1185">Reference proteome</keyword>
<gene>
    <name evidence="7" type="ORF">GCM10012278_44620</name>
</gene>
<reference evidence="7" key="2">
    <citation type="submission" date="2020-09" db="EMBL/GenBank/DDBJ databases">
        <authorList>
            <person name="Sun Q."/>
            <person name="Zhou Y."/>
        </authorList>
    </citation>
    <scope>NUCLEOTIDE SEQUENCE</scope>
    <source>
        <strain evidence="7">CGMCC 4.7430</strain>
    </source>
</reference>
<evidence type="ECO:0000256" key="3">
    <source>
        <dbReference type="ARBA" id="ARBA00022801"/>
    </source>
</evidence>
<dbReference type="EC" id="3.5.1.28" evidence="2"/>
<dbReference type="Proteomes" id="UP000660745">
    <property type="component" value="Unassembled WGS sequence"/>
</dbReference>
<sequence length="613" mass="67825">MTTMPKTFAQAAKRHGVPESVLLAVSYMESRWDCNGGRLSTAAGFGPMHLTDGAGPSRSRHHHLDGYEDPRGDDSRPPHFPIEPEERQNGSPTSLHTLERAAELTGESLEHLRKDPAANIDGGAALLADYQRALGAPPSDDPADWYGAVARYSGAAAEEIAATFADEVYEIIHEGATRTTDTGAEVTLPPSPEVHPSRSWLTRLDLPHLTGADAVESPGSVSCEWIPALYRRRPEGKYGNHDIADRPSSQTIQYIVIHDTEELYDKTVGLVQDPAEMSWHYTLRSRDGHLAQHVLTKDVAWHAGNWYVNTKAIGLEHEGFLAAGGTWYTEAMYRTSAKLVRYLADRFGVPLDRAHIIGHDNVPGLLPEKVRTMHEDPGPYWDWAHFFDLMGAPLRPDGEAGTATVMILPDYDRNRPHYIGCDKEHPDATCPPHGSASVWLHTEPRGESPLVKDIGKHPTDESSYSVYDHAARAGTGQRYVVAERRGDWTAIWYLGQKAWFHNPASDPVAVPSRTLIATPRPGLTSVPVYGRAYPEPAAYPADVEVQPRIPLQYTFPAGQSYTVGLTTTGEFYKATTFDTTLHRVVRGTQQYHQIQFGHRVMFVKSEDVDVTEA</sequence>
<feature type="domain" description="N-acetylmuramoyl-L-alanine amidase" evidence="6">
    <location>
        <begin position="241"/>
        <end position="378"/>
    </location>
</feature>
<dbReference type="Gene3D" id="3.40.80.10">
    <property type="entry name" value="Peptidoglycan recognition protein-like"/>
    <property type="match status" value="1"/>
</dbReference>
<evidence type="ECO:0000259" key="6">
    <source>
        <dbReference type="SMART" id="SM00644"/>
    </source>
</evidence>
<evidence type="ECO:0000256" key="5">
    <source>
        <dbReference type="SAM" id="MobiDB-lite"/>
    </source>
</evidence>
<comment type="caution">
    <text evidence="7">The sequence shown here is derived from an EMBL/GenBank/DDBJ whole genome shotgun (WGS) entry which is preliminary data.</text>
</comment>
<evidence type="ECO:0000256" key="1">
    <source>
        <dbReference type="ARBA" id="ARBA00001561"/>
    </source>
</evidence>
<keyword evidence="3" id="KW-0378">Hydrolase</keyword>
<comment type="catalytic activity">
    <reaction evidence="1">
        <text>Hydrolyzes the link between N-acetylmuramoyl residues and L-amino acid residues in certain cell-wall glycopeptides.</text>
        <dbReference type="EC" id="3.5.1.28"/>
    </reaction>
</comment>
<dbReference type="GO" id="GO:0071555">
    <property type="term" value="P:cell wall organization"/>
    <property type="evidence" value="ECO:0007669"/>
    <property type="project" value="UniProtKB-KW"/>
</dbReference>
<feature type="compositionally biased region" description="Basic and acidic residues" evidence="5">
    <location>
        <begin position="64"/>
        <end position="88"/>
    </location>
</feature>
<dbReference type="CDD" id="cd06583">
    <property type="entry name" value="PGRP"/>
    <property type="match status" value="1"/>
</dbReference>
<dbReference type="SMART" id="SM00644">
    <property type="entry name" value="Ami_2"/>
    <property type="match status" value="1"/>
</dbReference>
<dbReference type="SUPFAM" id="SSF53955">
    <property type="entry name" value="Lysozyme-like"/>
    <property type="match status" value="1"/>
</dbReference>
<name>A0A918A8Z5_9ACTN</name>
<dbReference type="PANTHER" id="PTHR30417">
    <property type="entry name" value="N-ACETYLMURAMOYL-L-ALANINE AMIDASE AMID"/>
    <property type="match status" value="1"/>
</dbReference>
<dbReference type="GO" id="GO:0008745">
    <property type="term" value="F:N-acetylmuramoyl-L-alanine amidase activity"/>
    <property type="evidence" value="ECO:0007669"/>
    <property type="project" value="UniProtKB-EC"/>
</dbReference>
<dbReference type="InterPro" id="IPR002502">
    <property type="entry name" value="Amidase_domain"/>
</dbReference>
<dbReference type="FunFam" id="3.40.80.10:FF:000006">
    <property type="entry name" value="N-acetylmuramoyl-L-alanine amidase"/>
    <property type="match status" value="1"/>
</dbReference>
<evidence type="ECO:0000313" key="8">
    <source>
        <dbReference type="Proteomes" id="UP000660745"/>
    </source>
</evidence>
<dbReference type="PANTHER" id="PTHR30417:SF1">
    <property type="entry name" value="N-ACETYLMURAMOYL-L-ALANINE AMIDASE AMID"/>
    <property type="match status" value="1"/>
</dbReference>